<gene>
    <name evidence="3" type="primary">VPS13A</name>
</gene>
<dbReference type="GeneTree" id="ENSGT00950000183083"/>
<dbReference type="AlphaFoldDB" id="A0A8C0H2Q0"/>
<proteinExistence type="predicted"/>
<protein>
    <submittedName>
        <fullName evidence="3">Vacuolar protein sorting 13 homolog A</fullName>
    </submittedName>
</protein>
<dbReference type="InterPro" id="IPR009543">
    <property type="entry name" value="VPS13_VAB"/>
</dbReference>
<evidence type="ECO:0000313" key="3">
    <source>
        <dbReference type="Ensembl" id="ENSCABP00000017275.1"/>
    </source>
</evidence>
<evidence type="ECO:0000259" key="2">
    <source>
        <dbReference type="Pfam" id="PF25037"/>
    </source>
</evidence>
<dbReference type="GO" id="GO:0006914">
    <property type="term" value="P:autophagy"/>
    <property type="evidence" value="ECO:0007669"/>
    <property type="project" value="TreeGrafter"/>
</dbReference>
<dbReference type="InterPro" id="IPR026847">
    <property type="entry name" value="VPS13"/>
</dbReference>
<feature type="domain" description="Vacuolar protein sorting-associated protein 13 VPS13 adaptor binding" evidence="1">
    <location>
        <begin position="34"/>
        <end position="412"/>
    </location>
</feature>
<reference evidence="3" key="1">
    <citation type="submission" date="2025-08" db="UniProtKB">
        <authorList>
            <consortium name="Ensembl"/>
        </authorList>
    </citation>
    <scope>IDENTIFICATION</scope>
</reference>
<evidence type="ECO:0000313" key="4">
    <source>
        <dbReference type="Proteomes" id="UP000694404"/>
    </source>
</evidence>
<organism evidence="3 4">
    <name type="scientific">Chelonoidis abingdonii</name>
    <name type="common">Abingdon island giant tortoise</name>
    <name type="synonym">Testudo abingdonii</name>
    <dbReference type="NCBI Taxonomy" id="106734"/>
    <lineage>
        <taxon>Eukaryota</taxon>
        <taxon>Metazoa</taxon>
        <taxon>Chordata</taxon>
        <taxon>Craniata</taxon>
        <taxon>Vertebrata</taxon>
        <taxon>Euteleostomi</taxon>
        <taxon>Archelosauria</taxon>
        <taxon>Testudinata</taxon>
        <taxon>Testudines</taxon>
        <taxon>Cryptodira</taxon>
        <taxon>Durocryptodira</taxon>
        <taxon>Testudinoidea</taxon>
        <taxon>Testudinidae</taxon>
        <taxon>Chelonoidis</taxon>
    </lineage>
</organism>
<keyword evidence="4" id="KW-1185">Reference proteome</keyword>
<accession>A0A8C0H2Q0</accession>
<dbReference type="GO" id="GO:0045053">
    <property type="term" value="P:protein retention in Golgi apparatus"/>
    <property type="evidence" value="ECO:0007669"/>
    <property type="project" value="TreeGrafter"/>
</dbReference>
<dbReference type="Proteomes" id="UP000694404">
    <property type="component" value="Unplaced"/>
</dbReference>
<dbReference type="Ensembl" id="ENSCABT00000018931.1">
    <property type="protein sequence ID" value="ENSCABP00000017275.1"/>
    <property type="gene ID" value="ENSCABG00000010278.1"/>
</dbReference>
<name>A0A8C0H2Q0_CHEAB</name>
<reference evidence="3" key="2">
    <citation type="submission" date="2025-09" db="UniProtKB">
        <authorList>
            <consortium name="Ensembl"/>
        </authorList>
    </citation>
    <scope>IDENTIFICATION</scope>
</reference>
<dbReference type="GO" id="GO:0006623">
    <property type="term" value="P:protein targeting to vacuole"/>
    <property type="evidence" value="ECO:0007669"/>
    <property type="project" value="TreeGrafter"/>
</dbReference>
<dbReference type="InterPro" id="IPR056748">
    <property type="entry name" value="VPS13-like_C"/>
</dbReference>
<feature type="domain" description="Intermembrane lipid transfer protein VPS13-like C-terminal" evidence="2">
    <location>
        <begin position="1001"/>
        <end position="1031"/>
    </location>
</feature>
<dbReference type="Pfam" id="PF25037">
    <property type="entry name" value="VPS13_C"/>
    <property type="match status" value="1"/>
</dbReference>
<dbReference type="PANTHER" id="PTHR16166">
    <property type="entry name" value="VACUOLAR PROTEIN SORTING-ASSOCIATED PROTEIN VPS13"/>
    <property type="match status" value="1"/>
</dbReference>
<dbReference type="PANTHER" id="PTHR16166:SF22">
    <property type="entry name" value="INTERMEMBRANE LIPID TRANSFER PROTEIN VPS13A"/>
    <property type="match status" value="1"/>
</dbReference>
<evidence type="ECO:0000259" key="1">
    <source>
        <dbReference type="Pfam" id="PF25036"/>
    </source>
</evidence>
<sequence length="1050" mass="119799">IRKYEMCEGISFDEIMKNFGNLIQRKCQSVKSTNHSLIINVVPVKDTLTSSVCADDRWDLPYVIHLWPSVLLRNLLPYPITYSLEGNDNKWNTLEDGCSTQIHNAVLDQTKLELQLLNYLDQNWKSEYRIRTNQQEIGFITFSCITEMDKTELDIAVHVTYATGQMIIAIHSPYWMVNKTGRMLQYKADGIHRKHPPDYKKPLLFSFQPKNFFQNNKVQLMVTDSDLSDQFSLDTVGSHGFVKCKSHEKEYHVGVTIDNSSFNITRIVTFTPFFMVANRSKYTLEVAEEGKEKWIPITFQQCIPFWPENDSNKLLIRVENSNIPPKMICFNKQENCTLLYLDNKLGGIIVDVNLTERSTVVTLSDYHDGAAPFLLINHTKEEMIEYGQSSLNVMEDCLMPNKAVLYTWADPVGSRKLKWKCGKCNGEVTQKDVRVLFNIIELLPVLTVDIVFLYVNFRPQYCLSDAGCTLFIYRHIFLKNWCLIKIPVKMWFIVTWQSIRKSEMLILRLPAILSSFSCDMMDTLILDHKKRVYLVSFFEGLQRIILFTEDESVFKATYESEKVELAEQEIVLSLQDVGISLVNNYTKQEVSYIGITSSDVVWETRPKKKSRWKPMSIKQTEKLEREFKDYSELSPSENKIVELETNVMVCLTPNGGNMKIQQPNEIPVRRNYLPALNVEYSTSAHQKSFRVQVYWIQIQNQIPGAIFPFVFYPIKPPKSITLDSAPKPFIDVSIVMRTAGHSQISRIKYFKVLIQEMDLKLDLGFLYALVELFTQVEVPKDQEVELFKKDIESVQKELMSMSSTDTSQISLYEYFHISPIKAIKQMYVLLLGLDVLGNPFGFIRDLSEGVEAFFYEPYQGAIQGPEEFVEGMALGLKALVGGAVGGLAGAASRITSAMAKGVAAITMDEDYQQKRREAMNKQPTGLREGITRGGKGLVSVRNITLEKIRAQKEGAAGFFKGVGKGLVGAVARPTGGIIDMASSTFQGIKRATDSSDDVTSLRPPRFFCEDGVIRPYRLRDGTGSQMLQKRQAYREWTKNHNSSDDDDNDS</sequence>
<dbReference type="Pfam" id="PF25036">
    <property type="entry name" value="VPS13_VAB"/>
    <property type="match status" value="1"/>
</dbReference>